<accession>A0A329MNA3</accession>
<dbReference type="InterPro" id="IPR009057">
    <property type="entry name" value="Homeodomain-like_sf"/>
</dbReference>
<proteinExistence type="predicted"/>
<dbReference type="InterPro" id="IPR018060">
    <property type="entry name" value="HTH_AraC"/>
</dbReference>
<organism evidence="4 5">
    <name type="scientific">Paenibacillus contaminans</name>
    <dbReference type="NCBI Taxonomy" id="450362"/>
    <lineage>
        <taxon>Bacteria</taxon>
        <taxon>Bacillati</taxon>
        <taxon>Bacillota</taxon>
        <taxon>Bacilli</taxon>
        <taxon>Bacillales</taxon>
        <taxon>Paenibacillaceae</taxon>
        <taxon>Paenibacillus</taxon>
    </lineage>
</organism>
<keyword evidence="1" id="KW-0805">Transcription regulation</keyword>
<dbReference type="SUPFAM" id="SSF46689">
    <property type="entry name" value="Homeodomain-like"/>
    <property type="match status" value="1"/>
</dbReference>
<feature type="domain" description="HTH araC/xylS-type" evidence="3">
    <location>
        <begin position="175"/>
        <end position="219"/>
    </location>
</feature>
<dbReference type="GO" id="GO:0043565">
    <property type="term" value="F:sequence-specific DNA binding"/>
    <property type="evidence" value="ECO:0007669"/>
    <property type="project" value="InterPro"/>
</dbReference>
<evidence type="ECO:0000256" key="2">
    <source>
        <dbReference type="ARBA" id="ARBA00023163"/>
    </source>
</evidence>
<evidence type="ECO:0000256" key="1">
    <source>
        <dbReference type="ARBA" id="ARBA00023015"/>
    </source>
</evidence>
<dbReference type="PROSITE" id="PS01124">
    <property type="entry name" value="HTH_ARAC_FAMILY_2"/>
    <property type="match status" value="1"/>
</dbReference>
<keyword evidence="5" id="KW-1185">Reference proteome</keyword>
<dbReference type="EMBL" id="QMFB01000007">
    <property type="protein sequence ID" value="RAV20776.1"/>
    <property type="molecule type" value="Genomic_DNA"/>
</dbReference>
<name>A0A329MNA3_9BACL</name>
<keyword evidence="2" id="KW-0804">Transcription</keyword>
<evidence type="ECO:0000259" key="3">
    <source>
        <dbReference type="PROSITE" id="PS01124"/>
    </source>
</evidence>
<evidence type="ECO:0000313" key="5">
    <source>
        <dbReference type="Proteomes" id="UP000250369"/>
    </source>
</evidence>
<dbReference type="AlphaFoldDB" id="A0A329MNA3"/>
<dbReference type="Proteomes" id="UP000250369">
    <property type="component" value="Unassembled WGS sequence"/>
</dbReference>
<protein>
    <recommendedName>
        <fullName evidence="3">HTH araC/xylS-type domain-containing protein</fullName>
    </recommendedName>
</protein>
<evidence type="ECO:0000313" key="4">
    <source>
        <dbReference type="EMBL" id="RAV20776.1"/>
    </source>
</evidence>
<dbReference type="GO" id="GO:0003700">
    <property type="term" value="F:DNA-binding transcription factor activity"/>
    <property type="evidence" value="ECO:0007669"/>
    <property type="project" value="InterPro"/>
</dbReference>
<dbReference type="InterPro" id="IPR046532">
    <property type="entry name" value="DUF6597"/>
</dbReference>
<reference evidence="4 5" key="1">
    <citation type="journal article" date="2009" name="Int. J. Syst. Evol. Microbiol.">
        <title>Paenibacillus contaminans sp. nov., isolated from a contaminated laboratory plate.</title>
        <authorList>
            <person name="Chou J.H."/>
            <person name="Lee J.H."/>
            <person name="Lin M.C."/>
            <person name="Chang P.S."/>
            <person name="Arun A.B."/>
            <person name="Young C.C."/>
            <person name="Chen W.M."/>
        </authorList>
    </citation>
    <scope>NUCLEOTIDE SEQUENCE [LARGE SCALE GENOMIC DNA]</scope>
    <source>
        <strain evidence="4 5">CKOBP-6</strain>
    </source>
</reference>
<comment type="caution">
    <text evidence="4">The sequence shown here is derived from an EMBL/GenBank/DDBJ whole genome shotgun (WGS) entry which is preliminary data.</text>
</comment>
<sequence length="280" mass="33155">MRYSENDNNNTVLEMHMMIQTFEPINALLRVVDYIWVVDFDFLADDNREDIIMPLGYINIIFNYGSTYRLVGDDQEVVIPNTVVIGQMKRAKYVRYGQQLYQIGISLTPLGFIQLFQMPNLELEERIVQAIDVDPELDELYRMMRFKDVEQNITAINHYLLHKMALNKKDTGRIEEMLTYVEREYENLNIVSMANFFCISVSTLERYFKKHIGLTPKAYGDIVKFRKHVEDEGLRKDMQDSYYDQSHLIKTAKKFVGKTVKELEKLPHELTLRYLWHGQK</sequence>
<gene>
    <name evidence="4" type="ORF">DQG23_14855</name>
</gene>
<dbReference type="Gene3D" id="1.10.10.60">
    <property type="entry name" value="Homeodomain-like"/>
    <property type="match status" value="1"/>
</dbReference>
<dbReference type="Pfam" id="PF20240">
    <property type="entry name" value="DUF6597"/>
    <property type="match status" value="1"/>
</dbReference>
<dbReference type="RefSeq" id="WP_113031635.1">
    <property type="nucleotide sequence ID" value="NZ_QMFB01000007.1"/>
</dbReference>